<dbReference type="InterPro" id="IPR043133">
    <property type="entry name" value="GTP-CH-I_C/QueF"/>
</dbReference>
<evidence type="ECO:0000256" key="8">
    <source>
        <dbReference type="RuleBase" id="RU362079"/>
    </source>
</evidence>
<dbReference type="GO" id="GO:0046654">
    <property type="term" value="P:tetrahydrofolate biosynthetic process"/>
    <property type="evidence" value="ECO:0007669"/>
    <property type="project" value="UniProtKB-UniRule"/>
</dbReference>
<dbReference type="STRING" id="1255043.TVNIR_0431"/>
<dbReference type="NCBIfam" id="TIGR00526">
    <property type="entry name" value="folB_dom"/>
    <property type="match status" value="1"/>
</dbReference>
<dbReference type="PANTHER" id="PTHR42844">
    <property type="entry name" value="DIHYDRONEOPTERIN ALDOLASE 1-RELATED"/>
    <property type="match status" value="1"/>
</dbReference>
<evidence type="ECO:0000256" key="5">
    <source>
        <dbReference type="ARBA" id="ARBA00022909"/>
    </source>
</evidence>
<dbReference type="PATRIC" id="fig|1255043.3.peg.433"/>
<comment type="catalytic activity">
    <reaction evidence="1">
        <text>7,8-dihydroneopterin = 7,8-dihydromonapterin</text>
        <dbReference type="Rhea" id="RHEA:45328"/>
        <dbReference type="ChEBI" id="CHEBI:17001"/>
        <dbReference type="ChEBI" id="CHEBI:71175"/>
        <dbReference type="EC" id="5.1.99.8"/>
    </reaction>
</comment>
<dbReference type="GO" id="GO:0046656">
    <property type="term" value="P:folic acid biosynthetic process"/>
    <property type="evidence" value="ECO:0007669"/>
    <property type="project" value="UniProtKB-UniRule"/>
</dbReference>
<evidence type="ECO:0000256" key="3">
    <source>
        <dbReference type="ARBA" id="ARBA00005013"/>
    </source>
</evidence>
<dbReference type="InterPro" id="IPR006157">
    <property type="entry name" value="FolB_dom"/>
</dbReference>
<evidence type="ECO:0000256" key="2">
    <source>
        <dbReference type="ARBA" id="ARBA00001353"/>
    </source>
</evidence>
<dbReference type="FunFam" id="3.30.1130.10:FF:000002">
    <property type="entry name" value="7,8-dihydroneopterin aldolase"/>
    <property type="match status" value="1"/>
</dbReference>
<dbReference type="Proteomes" id="UP000010809">
    <property type="component" value="Chromosome"/>
</dbReference>
<dbReference type="OrthoDB" id="9810587at2"/>
<keyword evidence="5 8" id="KW-0289">Folate biosynthesis</keyword>
<organism evidence="10 11">
    <name type="scientific">Thioalkalivibrio nitratireducens (strain DSM 14787 / UNIQEM 213 / ALEN2)</name>
    <dbReference type="NCBI Taxonomy" id="1255043"/>
    <lineage>
        <taxon>Bacteria</taxon>
        <taxon>Pseudomonadati</taxon>
        <taxon>Pseudomonadota</taxon>
        <taxon>Gammaproteobacteria</taxon>
        <taxon>Chromatiales</taxon>
        <taxon>Ectothiorhodospiraceae</taxon>
        <taxon>Thioalkalivibrio</taxon>
    </lineage>
</organism>
<keyword evidence="7 8" id="KW-0456">Lyase</keyword>
<comment type="pathway">
    <text evidence="3 8">Cofactor biosynthesis; tetrahydrofolate biosynthesis; 2-amino-4-hydroxy-6-hydroxymethyl-7,8-dihydropteridine diphosphate from 7,8-dihydroneopterin triphosphate: step 3/4.</text>
</comment>
<dbReference type="EMBL" id="CP003989">
    <property type="protein sequence ID" value="AGA32136.1"/>
    <property type="molecule type" value="Genomic_DNA"/>
</dbReference>
<dbReference type="SUPFAM" id="SSF55620">
    <property type="entry name" value="Tetrahydrobiopterin biosynthesis enzymes-like"/>
    <property type="match status" value="1"/>
</dbReference>
<accession>L0DUU8</accession>
<dbReference type="Gene3D" id="3.30.1130.10">
    <property type="match status" value="1"/>
</dbReference>
<comment type="similarity">
    <text evidence="4 8">Belongs to the DHNA family.</text>
</comment>
<evidence type="ECO:0000259" key="9">
    <source>
        <dbReference type="SMART" id="SM00905"/>
    </source>
</evidence>
<dbReference type="UniPathway" id="UPA00077">
    <property type="reaction ID" value="UER00154"/>
</dbReference>
<dbReference type="EC" id="4.1.2.25" evidence="8"/>
<comment type="catalytic activity">
    <reaction evidence="2 8">
        <text>7,8-dihydroneopterin = 6-hydroxymethyl-7,8-dihydropterin + glycolaldehyde</text>
        <dbReference type="Rhea" id="RHEA:10540"/>
        <dbReference type="ChEBI" id="CHEBI:17001"/>
        <dbReference type="ChEBI" id="CHEBI:17071"/>
        <dbReference type="ChEBI" id="CHEBI:44841"/>
        <dbReference type="EC" id="4.1.2.25"/>
    </reaction>
</comment>
<name>L0DUU8_THIND</name>
<feature type="domain" description="Dihydroneopterin aldolase/epimerase" evidence="9">
    <location>
        <begin position="4"/>
        <end position="114"/>
    </location>
</feature>
<dbReference type="GO" id="GO:0005737">
    <property type="term" value="C:cytoplasm"/>
    <property type="evidence" value="ECO:0007669"/>
    <property type="project" value="TreeGrafter"/>
</dbReference>
<dbReference type="GO" id="GO:0004150">
    <property type="term" value="F:dihydroneopterin aldolase activity"/>
    <property type="evidence" value="ECO:0007669"/>
    <property type="project" value="UniProtKB-UniRule"/>
</dbReference>
<dbReference type="KEGG" id="tni:TVNIR_0431"/>
<keyword evidence="11" id="KW-1185">Reference proteome</keyword>
<dbReference type="eggNOG" id="COG1539">
    <property type="taxonomic scope" value="Bacteria"/>
</dbReference>
<dbReference type="Pfam" id="PF02152">
    <property type="entry name" value="FolB"/>
    <property type="match status" value="1"/>
</dbReference>
<dbReference type="GO" id="GO:0016853">
    <property type="term" value="F:isomerase activity"/>
    <property type="evidence" value="ECO:0007669"/>
    <property type="project" value="UniProtKB-KW"/>
</dbReference>
<evidence type="ECO:0000313" key="10">
    <source>
        <dbReference type="EMBL" id="AGA32136.1"/>
    </source>
</evidence>
<dbReference type="InterPro" id="IPR006156">
    <property type="entry name" value="Dihydroneopterin_aldolase"/>
</dbReference>
<evidence type="ECO:0000256" key="1">
    <source>
        <dbReference type="ARBA" id="ARBA00000693"/>
    </source>
</evidence>
<reference evidence="10" key="1">
    <citation type="submission" date="2015-12" db="EMBL/GenBank/DDBJ databases">
        <authorList>
            <person name="Tikhonova T.V."/>
            <person name="Pavlov A.R."/>
            <person name="Beletsky A.V."/>
            <person name="Mardanov A.V."/>
            <person name="Sorokin D.Y."/>
            <person name="Ravin N.V."/>
            <person name="Popov V.O."/>
        </authorList>
    </citation>
    <scope>NUCLEOTIDE SEQUENCE</scope>
    <source>
        <strain evidence="10">DSM 14787</strain>
    </source>
</reference>
<protein>
    <recommendedName>
        <fullName evidence="8">7,8-dihydroneopterin aldolase</fullName>
        <ecNumber evidence="8">4.1.2.25</ecNumber>
    </recommendedName>
</protein>
<proteinExistence type="inferred from homology"/>
<evidence type="ECO:0000256" key="7">
    <source>
        <dbReference type="ARBA" id="ARBA00023239"/>
    </source>
</evidence>
<sequence>MDHIYLRDLEVEAVIGVYPWEQRVRRRLRFDIELGADTRVAARSGDIADTVDYEAVANCIRAIASREPHVLLECLAEEIAETLLRRFGGHSVRLTVGKPGAVAGAREVGIVIERGHP</sequence>
<dbReference type="HOGENOM" id="CLU_112632_0_2_6"/>
<dbReference type="SMART" id="SM00905">
    <property type="entry name" value="FolB"/>
    <property type="match status" value="1"/>
</dbReference>
<gene>
    <name evidence="10" type="primary">folB [H]</name>
    <name evidence="10" type="ordered locus">TVNIR_0431</name>
</gene>
<evidence type="ECO:0000256" key="6">
    <source>
        <dbReference type="ARBA" id="ARBA00023235"/>
    </source>
</evidence>
<dbReference type="RefSeq" id="WP_015257291.1">
    <property type="nucleotide sequence ID" value="NC_019902.2"/>
</dbReference>
<comment type="function">
    <text evidence="8">Catalyzes the conversion of 7,8-dihydroneopterin to 6-hydroxymethyl-7,8-dihydropterin.</text>
</comment>
<dbReference type="PANTHER" id="PTHR42844:SF1">
    <property type="entry name" value="DIHYDRONEOPTERIN ALDOLASE 1-RELATED"/>
    <property type="match status" value="1"/>
</dbReference>
<keyword evidence="6" id="KW-0413">Isomerase</keyword>
<evidence type="ECO:0000313" key="11">
    <source>
        <dbReference type="Proteomes" id="UP000010809"/>
    </source>
</evidence>
<dbReference type="NCBIfam" id="TIGR00525">
    <property type="entry name" value="folB"/>
    <property type="match status" value="1"/>
</dbReference>
<dbReference type="AlphaFoldDB" id="L0DUU8"/>
<evidence type="ECO:0000256" key="4">
    <source>
        <dbReference type="ARBA" id="ARBA00005708"/>
    </source>
</evidence>